<dbReference type="EMBL" id="AP021858">
    <property type="protein sequence ID" value="BBO23500.1"/>
    <property type="molecule type" value="Genomic_DNA"/>
</dbReference>
<reference evidence="3" key="1">
    <citation type="journal article" name="DNA Res.">
        <title>The physiological potential of anammox bacteria as revealed by their core genome structure.</title>
        <authorList>
            <person name="Okubo T."/>
            <person name="Toyoda A."/>
            <person name="Fukuhara K."/>
            <person name="Uchiyama I."/>
            <person name="Harigaya Y."/>
            <person name="Kuroiwa M."/>
            <person name="Suzuki T."/>
            <person name="Murakami Y."/>
            <person name="Suwa Y."/>
            <person name="Takami H."/>
        </authorList>
    </citation>
    <scope>NUCLEOTIDE SEQUENCE</scope>
    <source>
        <strain evidence="3">317325-2</strain>
    </source>
</reference>
<evidence type="ECO:0000256" key="2">
    <source>
        <dbReference type="SAM" id="Phobius"/>
    </source>
</evidence>
<keyword evidence="2" id="KW-0812">Transmembrane</keyword>
<evidence type="ECO:0000313" key="4">
    <source>
        <dbReference type="Proteomes" id="UP000662873"/>
    </source>
</evidence>
<protein>
    <submittedName>
        <fullName evidence="3">Uncharacterized protein</fullName>
    </submittedName>
</protein>
<proteinExistence type="predicted"/>
<keyword evidence="2" id="KW-1133">Transmembrane helix</keyword>
<keyword evidence="2" id="KW-0472">Membrane</keyword>
<feature type="region of interest" description="Disordered" evidence="1">
    <location>
        <begin position="310"/>
        <end position="335"/>
    </location>
</feature>
<dbReference type="AlphaFoldDB" id="A0A809R7J0"/>
<evidence type="ECO:0000313" key="3">
    <source>
        <dbReference type="EMBL" id="BBO23500.1"/>
    </source>
</evidence>
<dbReference type="Proteomes" id="UP000662873">
    <property type="component" value="Chromosome"/>
</dbReference>
<feature type="transmembrane region" description="Helical" evidence="2">
    <location>
        <begin position="12"/>
        <end position="34"/>
    </location>
</feature>
<organism evidence="3 4">
    <name type="scientific">Candidatus Nitrosymbiomonas proteolyticus</name>
    <dbReference type="NCBI Taxonomy" id="2608984"/>
    <lineage>
        <taxon>Bacteria</taxon>
        <taxon>Bacillati</taxon>
        <taxon>Armatimonadota</taxon>
        <taxon>Armatimonadota incertae sedis</taxon>
        <taxon>Candidatus Nitrosymbiomonas</taxon>
    </lineage>
</organism>
<accession>A0A809R7J0</accession>
<sequence length="463" mass="51474">MISIFNKRVALRLGQLLLAAVGIVAGVMWAQWILTTDPFAQLRRGAPEGLSEEIGVRLKGVDVKMYEHGTLVGSAKVGTLDIRRDRNRLAFHEVADGMYRGADGEFRFASPAATYDSSFRRLEVGSGGRIWNEDMDLKVLGAVYQGSTQVLQTSGLITGRFMDGSIEAENLLYRLDTGAYRVGPITWVGEVEIPAVRRQDKPQTQKWTIKALGAARAKGDLEFYENVEATDGEVIVKAPKGSLNRNTDVFEATGPVEYFGIEANLRCDKIVIFRAEKRAVLTGNVTLVVKPKENQKLEVMEIPPFRPVVPEEVAKNRPQPQSATDSQRKDDEVRSGQTIRKYPILIAAEKIEYWYAEGSRRAIITGKPQARQELPEGRWRHLWAPRGLYDGEEDTLRMIGAEGKREVRIMTSVGDDLVAEWFEVATAAEEDSWQAWNITGTVAKEPDQGKPPPTGPTGPIGHR</sequence>
<evidence type="ECO:0000256" key="1">
    <source>
        <dbReference type="SAM" id="MobiDB-lite"/>
    </source>
</evidence>
<dbReference type="Gene3D" id="2.60.450.10">
    <property type="entry name" value="Lipopolysaccharide (LPS) transport protein A like domain"/>
    <property type="match status" value="1"/>
</dbReference>
<name>A0A809R7J0_9BACT</name>
<dbReference type="KEGG" id="npy:NPRO_10950"/>
<gene>
    <name evidence="3" type="ORF">NPRO_10950</name>
</gene>
<feature type="region of interest" description="Disordered" evidence="1">
    <location>
        <begin position="441"/>
        <end position="463"/>
    </location>
</feature>